<dbReference type="Pfam" id="PF03141">
    <property type="entry name" value="Methyltransf_29"/>
    <property type="match status" value="1"/>
</dbReference>
<evidence type="ECO:0000256" key="6">
    <source>
        <dbReference type="ARBA" id="ARBA00023180"/>
    </source>
</evidence>
<evidence type="ECO:0000256" key="5">
    <source>
        <dbReference type="ARBA" id="ARBA00022968"/>
    </source>
</evidence>
<comment type="subcellular location">
    <subcellularLocation>
        <location evidence="7">Endomembrane system</location>
        <topology evidence="7">Single-pass membrane protein</topology>
    </subcellularLocation>
    <subcellularLocation>
        <location evidence="1 8">Membrane</location>
        <topology evidence="1 8">Single-pass type II membrane protein</topology>
    </subcellularLocation>
</comment>
<evidence type="ECO:0000256" key="4">
    <source>
        <dbReference type="ARBA" id="ARBA00022679"/>
    </source>
</evidence>
<dbReference type="Gene3D" id="3.40.50.150">
    <property type="entry name" value="Vaccinia Virus protein VP39"/>
    <property type="match status" value="1"/>
</dbReference>
<keyword evidence="3 8" id="KW-0489">Methyltransferase</keyword>
<evidence type="ECO:0000256" key="1">
    <source>
        <dbReference type="ARBA" id="ARBA00004606"/>
    </source>
</evidence>
<keyword evidence="4 8" id="KW-0808">Transferase</keyword>
<feature type="region of interest" description="Disordered" evidence="9">
    <location>
        <begin position="1"/>
        <end position="24"/>
    </location>
</feature>
<dbReference type="PANTHER" id="PTHR10108:SF1049">
    <property type="entry name" value="METHYLTRANSFERASE"/>
    <property type="match status" value="1"/>
</dbReference>
<dbReference type="EMBL" id="JASCZI010121031">
    <property type="protein sequence ID" value="MED6159054.1"/>
    <property type="molecule type" value="Genomic_DNA"/>
</dbReference>
<proteinExistence type="inferred from homology"/>
<evidence type="ECO:0000256" key="9">
    <source>
        <dbReference type="SAM" id="MobiDB-lite"/>
    </source>
</evidence>
<gene>
    <name evidence="10" type="ORF">PIB30_038836</name>
</gene>
<dbReference type="InterPro" id="IPR004159">
    <property type="entry name" value="Put_SAM_MeTrfase"/>
</dbReference>
<dbReference type="SUPFAM" id="SSF53335">
    <property type="entry name" value="S-adenosyl-L-methionine-dependent methyltransferases"/>
    <property type="match status" value="2"/>
</dbReference>
<keyword evidence="5 8" id="KW-0735">Signal-anchor</keyword>
<dbReference type="PANTHER" id="PTHR10108">
    <property type="entry name" value="SAM-DEPENDENT METHYLTRANSFERASE"/>
    <property type="match status" value="1"/>
</dbReference>
<dbReference type="EC" id="2.1.1.-" evidence="8"/>
<dbReference type="Proteomes" id="UP001341840">
    <property type="component" value="Unassembled WGS sequence"/>
</dbReference>
<evidence type="ECO:0000313" key="11">
    <source>
        <dbReference type="Proteomes" id="UP001341840"/>
    </source>
</evidence>
<evidence type="ECO:0000256" key="3">
    <source>
        <dbReference type="ARBA" id="ARBA00022603"/>
    </source>
</evidence>
<comment type="similarity">
    <text evidence="2 8">Belongs to the methyltransferase superfamily.</text>
</comment>
<reference evidence="10 11" key="1">
    <citation type="journal article" date="2023" name="Plants (Basel)">
        <title>Bridging the Gap: Combining Genomics and Transcriptomics Approaches to Understand Stylosanthes scabra, an Orphan Legume from the Brazilian Caatinga.</title>
        <authorList>
            <person name="Ferreira-Neto J.R.C."/>
            <person name="da Silva M.D."/>
            <person name="Binneck E."/>
            <person name="de Melo N.F."/>
            <person name="da Silva R.H."/>
            <person name="de Melo A.L.T.M."/>
            <person name="Pandolfi V."/>
            <person name="Bustamante F.O."/>
            <person name="Brasileiro-Vidal A.C."/>
            <person name="Benko-Iseppon A.M."/>
        </authorList>
    </citation>
    <scope>NUCLEOTIDE SEQUENCE [LARGE SCALE GENOMIC DNA]</scope>
    <source>
        <tissue evidence="10">Leaves</tissue>
    </source>
</reference>
<sequence>MAGGDSTPLPYHPTSKPSKHTTSPCKKTNLYTLVALLCIISYLLGSYQQTPSPSATTATTTTKTSLPNCIQNPTTTTTTLTRTTQQLDFISHHNATLPTTTATTATTSKHYPACPLKFIEYTPCEDHDRSLRFPRDKMIYRERHCPTKKETLKCRIPAPHGYKNPFPWPTSRDVAWYANVPHRELTVEKAVQNWIRYDGDKFRFPGGGTMFPNGADKYIDDIGKLIDLKHGSIRTAVDTGCGVASWGAYLLSRDIITVSIAPRDTHEAQVQFALERGVPAIIGVLASKRLPFPSRVFDMAHCSRCLIPWAQYDGVYLNEVDRILRPGGYWILSGPPINWRRYWRGWERTKEDLNEEQTNIEKVAKSLCWKKIKEKGDIAIWQKPINHLECKGKISRPFCQKQDNPDKAWYTDMKTCLNPLPEVSDNDETAGGALENWPERLTATPPRIYMETIKGVTPSTFLKDNELWKKRISYYKKVNNQLGKAGRYRNLMDMNAYLGGFAASLVELPVWVMNVVPVQAKVDTLGAIYERGLIGTYHNWCEAMSTYPRTYDLIHADSVFGLYNERCELEDILLEMDRILRPEGSVIIRDDVDILVKVKSIVNGLNWESQIVDHEDGPLEREKLLFAVKNYWTAPKASESS</sequence>
<protein>
    <recommendedName>
        <fullName evidence="8">Methyltransferase</fullName>
        <ecNumber evidence="8">2.1.1.-</ecNumber>
    </recommendedName>
</protein>
<name>A0ABU6UDE4_9FABA</name>
<evidence type="ECO:0000256" key="7">
    <source>
        <dbReference type="ARBA" id="ARBA00037847"/>
    </source>
</evidence>
<keyword evidence="11" id="KW-1185">Reference proteome</keyword>
<keyword evidence="6 8" id="KW-0325">Glycoprotein</keyword>
<evidence type="ECO:0000256" key="8">
    <source>
        <dbReference type="RuleBase" id="RU366043"/>
    </source>
</evidence>
<evidence type="ECO:0000256" key="2">
    <source>
        <dbReference type="ARBA" id="ARBA00008361"/>
    </source>
</evidence>
<comment type="caution">
    <text evidence="10">The sequence shown here is derived from an EMBL/GenBank/DDBJ whole genome shotgun (WGS) entry which is preliminary data.</text>
</comment>
<accession>A0ABU6UDE4</accession>
<organism evidence="10 11">
    <name type="scientific">Stylosanthes scabra</name>
    <dbReference type="NCBI Taxonomy" id="79078"/>
    <lineage>
        <taxon>Eukaryota</taxon>
        <taxon>Viridiplantae</taxon>
        <taxon>Streptophyta</taxon>
        <taxon>Embryophyta</taxon>
        <taxon>Tracheophyta</taxon>
        <taxon>Spermatophyta</taxon>
        <taxon>Magnoliopsida</taxon>
        <taxon>eudicotyledons</taxon>
        <taxon>Gunneridae</taxon>
        <taxon>Pentapetalae</taxon>
        <taxon>rosids</taxon>
        <taxon>fabids</taxon>
        <taxon>Fabales</taxon>
        <taxon>Fabaceae</taxon>
        <taxon>Papilionoideae</taxon>
        <taxon>50 kb inversion clade</taxon>
        <taxon>dalbergioids sensu lato</taxon>
        <taxon>Dalbergieae</taxon>
        <taxon>Pterocarpus clade</taxon>
        <taxon>Stylosanthes</taxon>
    </lineage>
</organism>
<evidence type="ECO:0000313" key="10">
    <source>
        <dbReference type="EMBL" id="MED6159054.1"/>
    </source>
</evidence>
<keyword evidence="5 8" id="KW-0812">Transmembrane</keyword>
<dbReference type="InterPro" id="IPR029063">
    <property type="entry name" value="SAM-dependent_MTases_sf"/>
</dbReference>